<dbReference type="eggNOG" id="ENOG5030E13">
    <property type="taxonomic scope" value="Bacteria"/>
</dbReference>
<gene>
    <name evidence="1" type="ORF">F971_00026</name>
</gene>
<proteinExistence type="predicted"/>
<evidence type="ECO:0008006" key="3">
    <source>
        <dbReference type="Google" id="ProtNLM"/>
    </source>
</evidence>
<sequence length="372" mass="42776">MNKDDFKRIGNHLKKENNKMFNQWPALMSFIKPLHKVLDTPAISSKQSLFQEYALDSKHRAQQRGWSRYGIIIPDLPAPHHFFTFLSIISSSGNEAVESDPFLKTDLGDNAMIVAGTAAKMARHFQSYSTPQNSQSSASNPFFKVGKDITIEGAYPDYHVVVRQSEFKLDIRLKNADQVSWFVQTPMFDHFSLLSHYEGYCHYQGDMQKISGLCAFEYSFCTAFNSSSHLSNQKIPLDFSTYHIISLDKHTQLLLNETHFNGQKVVNKAFLRNLESDHLRLTAEFEVLSYQSRLAVAEDGHIIKLPYQFQWIVKNMEGQIEIRLKGEVDTPMLYGIGDGYVGGYFYEGVYKERVIEGRGYMEYVDRRIEKQA</sequence>
<dbReference type="InterPro" id="IPR046611">
    <property type="entry name" value="DUF6670"/>
</dbReference>
<protein>
    <recommendedName>
        <fullName evidence="3">AttH domain-containing protein</fullName>
    </recommendedName>
</protein>
<evidence type="ECO:0000313" key="1">
    <source>
        <dbReference type="EMBL" id="ENU94132.1"/>
    </source>
</evidence>
<name>N8WFZ0_9GAMM</name>
<accession>N8WFZ0</accession>
<dbReference type="RefSeq" id="WP_004770237.1">
    <property type="nucleotide sequence ID" value="NZ_KB849356.1"/>
</dbReference>
<dbReference type="HOGENOM" id="CLU_061504_1_0_6"/>
<comment type="caution">
    <text evidence="1">The sequence shown here is derived from an EMBL/GenBank/DDBJ whole genome shotgun (WGS) entry which is preliminary data.</text>
</comment>
<organism evidence="1 2">
    <name type="scientific">Acinetobacter vivianii</name>
    <dbReference type="NCBI Taxonomy" id="1776742"/>
    <lineage>
        <taxon>Bacteria</taxon>
        <taxon>Pseudomonadati</taxon>
        <taxon>Pseudomonadota</taxon>
        <taxon>Gammaproteobacteria</taxon>
        <taxon>Moraxellales</taxon>
        <taxon>Moraxellaceae</taxon>
        <taxon>Acinetobacter</taxon>
    </lineage>
</organism>
<dbReference type="AlphaFoldDB" id="N8WFZ0"/>
<evidence type="ECO:0000313" key="2">
    <source>
        <dbReference type="Proteomes" id="UP000013049"/>
    </source>
</evidence>
<dbReference type="PATRIC" id="fig|1217712.3.peg.25"/>
<reference evidence="1 2" key="1">
    <citation type="submission" date="2013-02" db="EMBL/GenBank/DDBJ databases">
        <title>The Genome Sequence of Acinetobacter sp. NIPH 758.</title>
        <authorList>
            <consortium name="The Broad Institute Genome Sequencing Platform"/>
            <consortium name="The Broad Institute Genome Sequencing Center for Infectious Disease"/>
            <person name="Cerqueira G."/>
            <person name="Feldgarden M."/>
            <person name="Courvalin P."/>
            <person name="Perichon B."/>
            <person name="Grillot-Courvalin C."/>
            <person name="Clermont D."/>
            <person name="Rocha E."/>
            <person name="Yoon E.-J."/>
            <person name="Nemec A."/>
            <person name="Walker B."/>
            <person name="Young S.K."/>
            <person name="Zeng Q."/>
            <person name="Gargeya S."/>
            <person name="Fitzgerald M."/>
            <person name="Haas B."/>
            <person name="Abouelleil A."/>
            <person name="Alvarado L."/>
            <person name="Arachchi H.M."/>
            <person name="Berlin A.M."/>
            <person name="Chapman S.B."/>
            <person name="Dewar J."/>
            <person name="Goldberg J."/>
            <person name="Griggs A."/>
            <person name="Gujja S."/>
            <person name="Hansen M."/>
            <person name="Howarth C."/>
            <person name="Imamovic A."/>
            <person name="Larimer J."/>
            <person name="McCowan C."/>
            <person name="Murphy C."/>
            <person name="Neiman D."/>
            <person name="Pearson M."/>
            <person name="Priest M."/>
            <person name="Roberts A."/>
            <person name="Saif S."/>
            <person name="Shea T."/>
            <person name="Sisk P."/>
            <person name="Sykes S."/>
            <person name="Wortman J."/>
            <person name="Nusbaum C."/>
            <person name="Birren B."/>
        </authorList>
    </citation>
    <scope>NUCLEOTIDE SEQUENCE [LARGE SCALE GENOMIC DNA]</scope>
    <source>
        <strain evidence="1 2">NIPH 758</strain>
    </source>
</reference>
<dbReference type="Pfam" id="PF20375">
    <property type="entry name" value="DUF6670"/>
    <property type="match status" value="1"/>
</dbReference>
<dbReference type="EMBL" id="APPC01000001">
    <property type="protein sequence ID" value="ENU94132.1"/>
    <property type="molecule type" value="Genomic_DNA"/>
</dbReference>
<dbReference type="Proteomes" id="UP000013049">
    <property type="component" value="Unassembled WGS sequence"/>
</dbReference>